<proteinExistence type="predicted"/>
<protein>
    <submittedName>
        <fullName evidence="4">Sorbosone dehydrogenase</fullName>
    </submittedName>
</protein>
<feature type="region of interest" description="Disordered" evidence="1">
    <location>
        <begin position="455"/>
        <end position="487"/>
    </location>
</feature>
<dbReference type="EMBL" id="LBHU01000001">
    <property type="protein sequence ID" value="KLI64752.1"/>
    <property type="molecule type" value="Genomic_DNA"/>
</dbReference>
<keyword evidence="2" id="KW-0812">Transmembrane</keyword>
<dbReference type="InterPro" id="IPR011041">
    <property type="entry name" value="Quinoprot_gluc/sorb_DH_b-prop"/>
</dbReference>
<dbReference type="Proteomes" id="UP000053455">
    <property type="component" value="Unassembled WGS sequence"/>
</dbReference>
<dbReference type="OrthoDB" id="9770043at2"/>
<evidence type="ECO:0000313" key="4">
    <source>
        <dbReference type="EMBL" id="KLI64752.1"/>
    </source>
</evidence>
<feature type="transmembrane region" description="Helical" evidence="2">
    <location>
        <begin position="7"/>
        <end position="25"/>
    </location>
</feature>
<keyword evidence="2" id="KW-1133">Transmembrane helix</keyword>
<organism evidence="4 5">
    <name type="scientific">Aurantiacibacter marinus</name>
    <dbReference type="NCBI Taxonomy" id="874156"/>
    <lineage>
        <taxon>Bacteria</taxon>
        <taxon>Pseudomonadati</taxon>
        <taxon>Pseudomonadota</taxon>
        <taxon>Alphaproteobacteria</taxon>
        <taxon>Sphingomonadales</taxon>
        <taxon>Erythrobacteraceae</taxon>
        <taxon>Aurantiacibacter</taxon>
    </lineage>
</organism>
<dbReference type="InterPro" id="IPR054539">
    <property type="entry name" value="Beta-prop_PDH"/>
</dbReference>
<dbReference type="SUPFAM" id="SSF50952">
    <property type="entry name" value="Soluble quinoprotein glucose dehydrogenase"/>
    <property type="match status" value="1"/>
</dbReference>
<keyword evidence="5" id="KW-1185">Reference proteome</keyword>
<dbReference type="PANTHER" id="PTHR33546">
    <property type="entry name" value="LARGE, MULTIFUNCTIONAL SECRETED PROTEIN-RELATED"/>
    <property type="match status" value="1"/>
</dbReference>
<dbReference type="AlphaFoldDB" id="A0A0H0XS16"/>
<gene>
    <name evidence="4" type="ORF">AAV99_04295</name>
</gene>
<evidence type="ECO:0000256" key="2">
    <source>
        <dbReference type="SAM" id="Phobius"/>
    </source>
</evidence>
<feature type="domain" description="Pyrroloquinoline quinone-dependent pyranose dehydrogenase beta-propeller" evidence="3">
    <location>
        <begin position="335"/>
        <end position="440"/>
    </location>
</feature>
<dbReference type="InterPro" id="IPR011042">
    <property type="entry name" value="6-blade_b-propeller_TolB-like"/>
</dbReference>
<feature type="compositionally biased region" description="Basic and acidic residues" evidence="1">
    <location>
        <begin position="463"/>
        <end position="477"/>
    </location>
</feature>
<dbReference type="Pfam" id="PF22807">
    <property type="entry name" value="TrAA12"/>
    <property type="match status" value="2"/>
</dbReference>
<name>A0A0H0XS16_9SPHN</name>
<feature type="domain" description="Pyrroloquinoline quinone-dependent pyranose dehydrogenase beta-propeller" evidence="3">
    <location>
        <begin position="144"/>
        <end position="291"/>
    </location>
</feature>
<dbReference type="Gene3D" id="2.120.10.30">
    <property type="entry name" value="TolB, C-terminal domain"/>
    <property type="match status" value="1"/>
</dbReference>
<accession>A0A0H0XS16</accession>
<keyword evidence="2" id="KW-0472">Membrane</keyword>
<sequence>MRILKKILIALLALLVVAGIAIWFLTRPDEAQYAFEDTTGTDPVLAEPDKQLVPTVAIAKPIGWGDEGAPTPGEGLVVNRFAEGLDHPRVIYTLPNGDVLVTQTNAPERELAGGWLTNFVAGLLFSKAGAGDASPNQLILLRDANEDGVAEERHILREDNLDSPSGIAWTDGNLYIANHDAVLRFDYELGSNSVTGTPEIIADLPAAGNHWMRNIILSADGTRLFVAVGSASNIGEGGMEIEEGRAAIHEINLASGNTRIFGAGMRNPNGMAFNPWTGELWTTVNERDMLGSDLVPDYMSNVPIGVHYGWPWVYFNDVIDERVEAPMPRFLTEYTRTPQYALGAHAAALGLVFTEEGSTMGSGFGHGAFIARHGSWNRYPPAGYDVVFVEFDERGNPVGEPRQVLQTFLTSDNKTYGRPTWVEWDRTGALLVSDDTGNIIWRVTAPNAEGTAAIQRNSGERLPPLRELRGDPRRAFEEGAISPEDIM</sequence>
<evidence type="ECO:0000313" key="5">
    <source>
        <dbReference type="Proteomes" id="UP000053455"/>
    </source>
</evidence>
<dbReference type="RefSeq" id="WP_047092617.1">
    <property type="nucleotide sequence ID" value="NZ_LBHU01000001.1"/>
</dbReference>
<evidence type="ECO:0000259" key="3">
    <source>
        <dbReference type="Pfam" id="PF22807"/>
    </source>
</evidence>
<dbReference type="STRING" id="874156.GCA_001021555_00418"/>
<evidence type="ECO:0000256" key="1">
    <source>
        <dbReference type="SAM" id="MobiDB-lite"/>
    </source>
</evidence>
<comment type="caution">
    <text evidence="4">The sequence shown here is derived from an EMBL/GenBank/DDBJ whole genome shotgun (WGS) entry which is preliminary data.</text>
</comment>
<dbReference type="PANTHER" id="PTHR33546:SF1">
    <property type="entry name" value="LARGE, MULTIFUNCTIONAL SECRETED PROTEIN"/>
    <property type="match status" value="1"/>
</dbReference>
<reference evidence="4 5" key="1">
    <citation type="submission" date="2015-04" db="EMBL/GenBank/DDBJ databases">
        <title>The draft genome sequence of Erythrobacter marinus HWDM-33.</title>
        <authorList>
            <person name="Zhuang L."/>
            <person name="Liu Y."/>
            <person name="Shao Z."/>
        </authorList>
    </citation>
    <scope>NUCLEOTIDE SEQUENCE [LARGE SCALE GENOMIC DNA]</scope>
    <source>
        <strain evidence="4 5">HWDM-33</strain>
    </source>
</reference>
<dbReference type="PATRIC" id="fig|874156.12.peg.892"/>